<dbReference type="CDD" id="cd04084">
    <property type="entry name" value="CBM6_xylanase-like"/>
    <property type="match status" value="1"/>
</dbReference>
<dbReference type="SUPFAM" id="SSF75005">
    <property type="entry name" value="Arabinanase/levansucrase/invertase"/>
    <property type="match status" value="1"/>
</dbReference>
<name>A0ABS9KV70_9BACT</name>
<dbReference type="PANTHER" id="PTHR43772">
    <property type="entry name" value="ENDO-1,4-BETA-XYLANASE"/>
    <property type="match status" value="1"/>
</dbReference>
<dbReference type="Pfam" id="PF03422">
    <property type="entry name" value="CBM_6"/>
    <property type="match status" value="1"/>
</dbReference>
<feature type="domain" description="CBM6" evidence="7">
    <location>
        <begin position="357"/>
        <end position="447"/>
    </location>
</feature>
<evidence type="ECO:0000256" key="4">
    <source>
        <dbReference type="ARBA" id="ARBA00023277"/>
    </source>
</evidence>
<evidence type="ECO:0000256" key="6">
    <source>
        <dbReference type="RuleBase" id="RU361187"/>
    </source>
</evidence>
<protein>
    <submittedName>
        <fullName evidence="8">Family 43 glycosylhydrolase</fullName>
    </submittedName>
</protein>
<dbReference type="PROSITE" id="PS51257">
    <property type="entry name" value="PROKAR_LIPOPROTEIN"/>
    <property type="match status" value="1"/>
</dbReference>
<evidence type="ECO:0000259" key="7">
    <source>
        <dbReference type="Pfam" id="PF03422"/>
    </source>
</evidence>
<keyword evidence="2" id="KW-0858">Xylan degradation</keyword>
<dbReference type="InterPro" id="IPR052176">
    <property type="entry name" value="Glycosyl_Hydrlase_43_Enz"/>
</dbReference>
<evidence type="ECO:0000256" key="1">
    <source>
        <dbReference type="ARBA" id="ARBA00009865"/>
    </source>
</evidence>
<dbReference type="InterPro" id="IPR023296">
    <property type="entry name" value="Glyco_hydro_beta-prop_sf"/>
</dbReference>
<dbReference type="RefSeq" id="WP_237874745.1">
    <property type="nucleotide sequence ID" value="NZ_JAKLTR010000012.1"/>
</dbReference>
<organism evidence="8 9">
    <name type="scientific">Terrimonas ginsenosidimutans</name>
    <dbReference type="NCBI Taxonomy" id="2908004"/>
    <lineage>
        <taxon>Bacteria</taxon>
        <taxon>Pseudomonadati</taxon>
        <taxon>Bacteroidota</taxon>
        <taxon>Chitinophagia</taxon>
        <taxon>Chitinophagales</taxon>
        <taxon>Chitinophagaceae</taxon>
        <taxon>Terrimonas</taxon>
    </lineage>
</organism>
<dbReference type="InterPro" id="IPR005084">
    <property type="entry name" value="CBM6"/>
</dbReference>
<reference evidence="8" key="1">
    <citation type="submission" date="2022-01" db="EMBL/GenBank/DDBJ databases">
        <authorList>
            <person name="Jo J.-H."/>
            <person name="Im W.-T."/>
        </authorList>
    </citation>
    <scope>NUCLEOTIDE SEQUENCE</scope>
    <source>
        <strain evidence="8">NA20</strain>
    </source>
</reference>
<gene>
    <name evidence="8" type="ORF">LZZ85_18060</name>
</gene>
<keyword evidence="3 6" id="KW-0378">Hydrolase</keyword>
<keyword evidence="4" id="KW-0119">Carbohydrate metabolism</keyword>
<dbReference type="EMBL" id="JAKLTR010000012">
    <property type="protein sequence ID" value="MCG2616208.1"/>
    <property type="molecule type" value="Genomic_DNA"/>
</dbReference>
<dbReference type="SUPFAM" id="SSF49785">
    <property type="entry name" value="Galactose-binding domain-like"/>
    <property type="match status" value="1"/>
</dbReference>
<dbReference type="InterPro" id="IPR006710">
    <property type="entry name" value="Glyco_hydro_43"/>
</dbReference>
<dbReference type="Pfam" id="PF04616">
    <property type="entry name" value="Glyco_hydro_43"/>
    <property type="match status" value="1"/>
</dbReference>
<keyword evidence="9" id="KW-1185">Reference proteome</keyword>
<keyword evidence="2" id="KW-0624">Polysaccharide degradation</keyword>
<comment type="similarity">
    <text evidence="1 6">Belongs to the glycosyl hydrolase 43 family.</text>
</comment>
<accession>A0ABS9KV70</accession>
<dbReference type="Proteomes" id="UP001165367">
    <property type="component" value="Unassembled WGS sequence"/>
</dbReference>
<dbReference type="PANTHER" id="PTHR43772:SF2">
    <property type="entry name" value="PUTATIVE (AFU_ORTHOLOGUE AFUA_2G04480)-RELATED"/>
    <property type="match status" value="1"/>
</dbReference>
<dbReference type="Gene3D" id="2.60.120.260">
    <property type="entry name" value="Galactose-binding domain-like"/>
    <property type="match status" value="1"/>
</dbReference>
<comment type="caution">
    <text evidence="8">The sequence shown here is derived from an EMBL/GenBank/DDBJ whole genome shotgun (WGS) entry which is preliminary data.</text>
</comment>
<sequence length="447" mass="50189">MSSFKLSIISGCIFLSCCDVQAQNPLIRDQFTADPTARVFGDRIYVFPSHDILAREGKGRPGWFCMEDYHVFSSDNLTEWTDHGMIVTQNEVPWVRPNSYSMWAPDCIYRNGKYYFYFPTSAADTVAYGRGFNIGVAVASHPEGPYTAQPSPIKGVKGIDPNVFIDKDGQAYLYWSQGDIFGAKLKDNMLELDGEVKTLGELPTKGLKEGPFLFERNGIYYMTYPHVENKIERLEYAIGNNPLGPFKFSGVIMDESPTGCWTNHHSILPFKEQWYLFYHHNDYSPSFDKARSIRADSLSFNDDGTIRKVIPTLRGIGITQANSQIQIDRYSEKSAEGATIAFLDTANKFAGWMAILDQPNAWFKYNTVQFTKPVKKLIIKAKAATAGTIVIRSGSSNGPVIAEINIPAGNEWKEISKNISRPPSGIQHLVMQLKGSGKVDTDWIKFE</sequence>
<dbReference type="CDD" id="cd08990">
    <property type="entry name" value="GH43_AXH_like"/>
    <property type="match status" value="1"/>
</dbReference>
<proteinExistence type="inferred from homology"/>
<evidence type="ECO:0000256" key="2">
    <source>
        <dbReference type="ARBA" id="ARBA00022651"/>
    </source>
</evidence>
<dbReference type="Gene3D" id="2.115.10.20">
    <property type="entry name" value="Glycosyl hydrolase domain, family 43"/>
    <property type="match status" value="1"/>
</dbReference>
<evidence type="ECO:0000313" key="9">
    <source>
        <dbReference type="Proteomes" id="UP001165367"/>
    </source>
</evidence>
<keyword evidence="5 6" id="KW-0326">Glycosidase</keyword>
<evidence type="ECO:0000313" key="8">
    <source>
        <dbReference type="EMBL" id="MCG2616208.1"/>
    </source>
</evidence>
<evidence type="ECO:0000256" key="5">
    <source>
        <dbReference type="ARBA" id="ARBA00023295"/>
    </source>
</evidence>
<dbReference type="InterPro" id="IPR008979">
    <property type="entry name" value="Galactose-bd-like_sf"/>
</dbReference>
<evidence type="ECO:0000256" key="3">
    <source>
        <dbReference type="ARBA" id="ARBA00022801"/>
    </source>
</evidence>